<feature type="domain" description="HTH cro/C1-type" evidence="4">
    <location>
        <begin position="19"/>
        <end position="73"/>
    </location>
</feature>
<accession>A0ABT5KKV5</accession>
<keyword evidence="3" id="KW-0804">Transcription</keyword>
<dbReference type="InterPro" id="IPR001387">
    <property type="entry name" value="Cro/C1-type_HTH"/>
</dbReference>
<dbReference type="SUPFAM" id="SSF47413">
    <property type="entry name" value="lambda repressor-like DNA-binding domains"/>
    <property type="match status" value="1"/>
</dbReference>
<dbReference type="PANTHER" id="PTHR46797:SF23">
    <property type="entry name" value="HTH-TYPE TRANSCRIPTIONAL REGULATOR SUTR"/>
    <property type="match status" value="1"/>
</dbReference>
<keyword evidence="6" id="KW-1185">Reference proteome</keyword>
<dbReference type="PANTHER" id="PTHR46797">
    <property type="entry name" value="HTH-TYPE TRANSCRIPTIONAL REGULATOR"/>
    <property type="match status" value="1"/>
</dbReference>
<dbReference type="CDD" id="cd00093">
    <property type="entry name" value="HTH_XRE"/>
    <property type="match status" value="1"/>
</dbReference>
<keyword evidence="2" id="KW-0238">DNA-binding</keyword>
<sequence length="79" mass="8806">MKRPGNVELTARERLARRLRLERAARGLSQEQLADLAGLHRTYVGSVERSERNVSLDNIEQLAKALALDISVLLAPLTD</sequence>
<evidence type="ECO:0000256" key="2">
    <source>
        <dbReference type="ARBA" id="ARBA00023125"/>
    </source>
</evidence>
<organism evidence="5 6">
    <name type="scientific">Roseateles albus</name>
    <dbReference type="NCBI Taxonomy" id="2987525"/>
    <lineage>
        <taxon>Bacteria</taxon>
        <taxon>Pseudomonadati</taxon>
        <taxon>Pseudomonadota</taxon>
        <taxon>Betaproteobacteria</taxon>
        <taxon>Burkholderiales</taxon>
        <taxon>Sphaerotilaceae</taxon>
        <taxon>Roseateles</taxon>
    </lineage>
</organism>
<evidence type="ECO:0000313" key="5">
    <source>
        <dbReference type="EMBL" id="MDC8774568.1"/>
    </source>
</evidence>
<dbReference type="PROSITE" id="PS50943">
    <property type="entry name" value="HTH_CROC1"/>
    <property type="match status" value="1"/>
</dbReference>
<dbReference type="RefSeq" id="WP_273602553.1">
    <property type="nucleotide sequence ID" value="NZ_JAQQXT010000030.1"/>
</dbReference>
<keyword evidence="1" id="KW-0805">Transcription regulation</keyword>
<dbReference type="EMBL" id="JAQQXT010000030">
    <property type="protein sequence ID" value="MDC8774568.1"/>
    <property type="molecule type" value="Genomic_DNA"/>
</dbReference>
<gene>
    <name evidence="5" type="ORF">PRZ03_23640</name>
</gene>
<comment type="caution">
    <text evidence="5">The sequence shown here is derived from an EMBL/GenBank/DDBJ whole genome shotgun (WGS) entry which is preliminary data.</text>
</comment>
<evidence type="ECO:0000313" key="6">
    <source>
        <dbReference type="Proteomes" id="UP001221189"/>
    </source>
</evidence>
<dbReference type="Gene3D" id="1.10.260.40">
    <property type="entry name" value="lambda repressor-like DNA-binding domains"/>
    <property type="match status" value="1"/>
</dbReference>
<dbReference type="InterPro" id="IPR050807">
    <property type="entry name" value="TransReg_Diox_bact_type"/>
</dbReference>
<evidence type="ECO:0000256" key="1">
    <source>
        <dbReference type="ARBA" id="ARBA00023015"/>
    </source>
</evidence>
<proteinExistence type="predicted"/>
<name>A0ABT5KKV5_9BURK</name>
<dbReference type="SMART" id="SM00530">
    <property type="entry name" value="HTH_XRE"/>
    <property type="match status" value="1"/>
</dbReference>
<protein>
    <submittedName>
        <fullName evidence="5">Helix-turn-helix transcriptional regulator</fullName>
    </submittedName>
</protein>
<evidence type="ECO:0000256" key="3">
    <source>
        <dbReference type="ARBA" id="ARBA00023163"/>
    </source>
</evidence>
<dbReference type="Proteomes" id="UP001221189">
    <property type="component" value="Unassembled WGS sequence"/>
</dbReference>
<dbReference type="Pfam" id="PF01381">
    <property type="entry name" value="HTH_3"/>
    <property type="match status" value="1"/>
</dbReference>
<reference evidence="5 6" key="1">
    <citation type="submission" date="2022-10" db="EMBL/GenBank/DDBJ databases">
        <title>Paucibacter sp. hw1 Genome sequencing.</title>
        <authorList>
            <person name="Park S."/>
        </authorList>
    </citation>
    <scope>NUCLEOTIDE SEQUENCE [LARGE SCALE GENOMIC DNA]</scope>
    <source>
        <strain evidence="6">hw1</strain>
    </source>
</reference>
<evidence type="ECO:0000259" key="4">
    <source>
        <dbReference type="PROSITE" id="PS50943"/>
    </source>
</evidence>
<dbReference type="InterPro" id="IPR010982">
    <property type="entry name" value="Lambda_DNA-bd_dom_sf"/>
</dbReference>